<evidence type="ECO:0000313" key="11">
    <source>
        <dbReference type="Proteomes" id="UP000051006"/>
    </source>
</evidence>
<dbReference type="EMBL" id="JQCF01000006">
    <property type="protein sequence ID" value="KRN99938.1"/>
    <property type="molecule type" value="Genomic_DNA"/>
</dbReference>
<comment type="subcellular location">
    <subcellularLocation>
        <location evidence="1">Cell membrane</location>
        <topology evidence="1">Multi-pass membrane protein</topology>
    </subcellularLocation>
</comment>
<evidence type="ECO:0000256" key="3">
    <source>
        <dbReference type="ARBA" id="ARBA00022475"/>
    </source>
</evidence>
<protein>
    <submittedName>
        <fullName evidence="10">PTS system N-acetylgalactosamine-specific transporter subunit IID</fullName>
    </submittedName>
</protein>
<gene>
    <name evidence="10" type="ORF">IV57_GL002271</name>
</gene>
<accession>A0A0R2LDF5</accession>
<sequence length="273" mass="29955">MESKNTETTPKRGKLTKHDVKMLGVRSLFNQSAMNYERMQADGWTLAMMPALKKIYKNDEKGLADSLKANLQFINTNNYTAPLLMGLEASLEENGEKRSTIDGLRIALFGPLAGIGDAITWFTILPIVAGITASFAKQGSVLGPLIFFLVYVAMFFARIPIAQLGYTTGTKAISKIRENSAIVSHAASVLGCTVIGGLIATYVQITVKTKIPVSAGHTIALQTQFFDRIFPNILPLGYTFLLYWLLKKKNVSPVILILATFIFAILFSWLGVL</sequence>
<evidence type="ECO:0000256" key="9">
    <source>
        <dbReference type="SAM" id="Phobius"/>
    </source>
</evidence>
<evidence type="ECO:0000256" key="6">
    <source>
        <dbReference type="ARBA" id="ARBA00022692"/>
    </source>
</evidence>
<dbReference type="OrthoDB" id="9795582at2"/>
<dbReference type="PANTHER" id="PTHR32502">
    <property type="entry name" value="N-ACETYLGALACTOSAMINE PERMEASE II COMPONENT-RELATED"/>
    <property type="match status" value="1"/>
</dbReference>
<dbReference type="PATRIC" id="fig|993692.3.peg.2311"/>
<evidence type="ECO:0000256" key="5">
    <source>
        <dbReference type="ARBA" id="ARBA00022683"/>
    </source>
</evidence>
<evidence type="ECO:0000256" key="1">
    <source>
        <dbReference type="ARBA" id="ARBA00004651"/>
    </source>
</evidence>
<feature type="transmembrane region" description="Helical" evidence="9">
    <location>
        <begin position="182"/>
        <end position="205"/>
    </location>
</feature>
<dbReference type="InterPro" id="IPR050303">
    <property type="entry name" value="GatZ_KbaZ_carbometab"/>
</dbReference>
<keyword evidence="5" id="KW-0598">Phosphotransferase system</keyword>
<comment type="caution">
    <text evidence="10">The sequence shown here is derived from an EMBL/GenBank/DDBJ whole genome shotgun (WGS) entry which is preliminary data.</text>
</comment>
<dbReference type="InterPro" id="IPR004704">
    <property type="entry name" value="PTS_IID_man"/>
</dbReference>
<dbReference type="RefSeq" id="WP_057880386.1">
    <property type="nucleotide sequence ID" value="NZ_JQCF01000006.1"/>
</dbReference>
<evidence type="ECO:0000313" key="10">
    <source>
        <dbReference type="EMBL" id="KRN99938.1"/>
    </source>
</evidence>
<dbReference type="Pfam" id="PF03613">
    <property type="entry name" value="EIID-AGA"/>
    <property type="match status" value="1"/>
</dbReference>
<feature type="transmembrane region" description="Helical" evidence="9">
    <location>
        <begin position="253"/>
        <end position="272"/>
    </location>
</feature>
<dbReference type="NCBIfam" id="NF007359">
    <property type="entry name" value="PRK09855.1"/>
    <property type="match status" value="1"/>
</dbReference>
<keyword evidence="6 9" id="KW-0812">Transmembrane</keyword>
<dbReference type="PANTHER" id="PTHR32502:SF5">
    <property type="entry name" value="N-ACETYLGALACTOSAMINE PERMEASE IID COMPONENT-RELATED"/>
    <property type="match status" value="1"/>
</dbReference>
<keyword evidence="11" id="KW-1185">Reference proteome</keyword>
<feature type="transmembrane region" description="Helical" evidence="9">
    <location>
        <begin position="106"/>
        <end position="129"/>
    </location>
</feature>
<keyword evidence="4" id="KW-0762">Sugar transport</keyword>
<evidence type="ECO:0000256" key="2">
    <source>
        <dbReference type="ARBA" id="ARBA00022448"/>
    </source>
</evidence>
<name>A0A0R2LDF5_9LACO</name>
<organism evidence="10 11">
    <name type="scientific">Companilactobacillus kimchiensis</name>
    <dbReference type="NCBI Taxonomy" id="993692"/>
    <lineage>
        <taxon>Bacteria</taxon>
        <taxon>Bacillati</taxon>
        <taxon>Bacillota</taxon>
        <taxon>Bacilli</taxon>
        <taxon>Lactobacillales</taxon>
        <taxon>Lactobacillaceae</taxon>
        <taxon>Companilactobacillus</taxon>
    </lineage>
</organism>
<reference evidence="10 11" key="1">
    <citation type="journal article" date="2015" name="Genome Announc.">
        <title>Expanding the biotechnology potential of lactobacilli through comparative genomics of 213 strains and associated genera.</title>
        <authorList>
            <person name="Sun Z."/>
            <person name="Harris H.M."/>
            <person name="McCann A."/>
            <person name="Guo C."/>
            <person name="Argimon S."/>
            <person name="Zhang W."/>
            <person name="Yang X."/>
            <person name="Jeffery I.B."/>
            <person name="Cooney J.C."/>
            <person name="Kagawa T.F."/>
            <person name="Liu W."/>
            <person name="Song Y."/>
            <person name="Salvetti E."/>
            <person name="Wrobel A."/>
            <person name="Rasinkangas P."/>
            <person name="Parkhill J."/>
            <person name="Rea M.C."/>
            <person name="O'Sullivan O."/>
            <person name="Ritari J."/>
            <person name="Douillard F.P."/>
            <person name="Paul Ross R."/>
            <person name="Yang R."/>
            <person name="Briner A.E."/>
            <person name="Felis G.E."/>
            <person name="de Vos W.M."/>
            <person name="Barrangou R."/>
            <person name="Klaenhammer T.R."/>
            <person name="Caufield P.W."/>
            <person name="Cui Y."/>
            <person name="Zhang H."/>
            <person name="O'Toole P.W."/>
        </authorList>
    </citation>
    <scope>NUCLEOTIDE SEQUENCE [LARGE SCALE GENOMIC DNA]</scope>
    <source>
        <strain evidence="10 11">DSM 24716</strain>
    </source>
</reference>
<keyword evidence="2" id="KW-0813">Transport</keyword>
<evidence type="ECO:0000256" key="7">
    <source>
        <dbReference type="ARBA" id="ARBA00022989"/>
    </source>
</evidence>
<feature type="transmembrane region" description="Helical" evidence="9">
    <location>
        <begin position="225"/>
        <end position="246"/>
    </location>
</feature>
<dbReference type="GO" id="GO:0009401">
    <property type="term" value="P:phosphoenolpyruvate-dependent sugar phosphotransferase system"/>
    <property type="evidence" value="ECO:0007669"/>
    <property type="project" value="UniProtKB-KW"/>
</dbReference>
<dbReference type="STRING" id="993692.IV57_GL002271"/>
<dbReference type="AlphaFoldDB" id="A0A0R2LDF5"/>
<keyword evidence="7 9" id="KW-1133">Transmembrane helix</keyword>
<evidence type="ECO:0000256" key="8">
    <source>
        <dbReference type="ARBA" id="ARBA00023136"/>
    </source>
</evidence>
<dbReference type="PROSITE" id="PS51108">
    <property type="entry name" value="PTS_EIID"/>
    <property type="match status" value="1"/>
</dbReference>
<proteinExistence type="predicted"/>
<evidence type="ECO:0000256" key="4">
    <source>
        <dbReference type="ARBA" id="ARBA00022597"/>
    </source>
</evidence>
<keyword evidence="3" id="KW-1003">Cell membrane</keyword>
<keyword evidence="8 9" id="KW-0472">Membrane</keyword>
<dbReference type="Proteomes" id="UP000051006">
    <property type="component" value="Unassembled WGS sequence"/>
</dbReference>
<dbReference type="GO" id="GO:0005886">
    <property type="term" value="C:plasma membrane"/>
    <property type="evidence" value="ECO:0007669"/>
    <property type="project" value="UniProtKB-SubCell"/>
</dbReference>
<feature type="transmembrane region" description="Helical" evidence="9">
    <location>
        <begin position="141"/>
        <end position="161"/>
    </location>
</feature>